<reference evidence="1 2" key="1">
    <citation type="submission" date="2017-11" db="EMBL/GenBank/DDBJ databases">
        <title>Genomic Encyclopedia of Archaeal and Bacterial Type Strains, Phase II (KMG-II): From Individual Species to Whole Genera.</title>
        <authorList>
            <person name="Goeker M."/>
        </authorList>
    </citation>
    <scope>NUCLEOTIDE SEQUENCE [LARGE SCALE GENOMIC DNA]</scope>
    <source>
        <strain evidence="1 2">DSM 27393</strain>
    </source>
</reference>
<proteinExistence type="predicted"/>
<evidence type="ECO:0008006" key="3">
    <source>
        <dbReference type="Google" id="ProtNLM"/>
    </source>
</evidence>
<dbReference type="AlphaFoldDB" id="A0A2M9CJV5"/>
<accession>A0A2M9CJV5</accession>
<dbReference type="EMBL" id="PGFF01000001">
    <property type="protein sequence ID" value="PJJ72176.1"/>
    <property type="molecule type" value="Genomic_DNA"/>
</dbReference>
<gene>
    <name evidence="1" type="ORF">CLV46_1741</name>
</gene>
<sequence length="266" mass="27914">MGCAAARSAQETSGIYDTRAMSVPIDIFERMFDPEGMPATLLDTAAPVADEVQRLKARIRQMQAPKLDSRTLPTHPAFADLLPGGALLEGGAYSVAPSSALVMALLSGPSAAGSWCGVVGMPEFGVEAAQQFGVDLDRLVLVPEPGEQWLSVTAAIADVLTVVVTRPASRASDSAVARLAARLRQRGATLLVLGAWPQADAMISLSDSSWSGVGDGHGYLDRHEVTVTVSSRQSPVPRSARMLLPGPEQQVRALGPVRAPRVRAVG</sequence>
<organism evidence="1 2">
    <name type="scientific">Diaminobutyricimonas aerilata</name>
    <dbReference type="NCBI Taxonomy" id="1162967"/>
    <lineage>
        <taxon>Bacteria</taxon>
        <taxon>Bacillati</taxon>
        <taxon>Actinomycetota</taxon>
        <taxon>Actinomycetes</taxon>
        <taxon>Micrococcales</taxon>
        <taxon>Microbacteriaceae</taxon>
        <taxon>Diaminobutyricimonas</taxon>
    </lineage>
</organism>
<name>A0A2M9CJV5_9MICO</name>
<dbReference type="Proteomes" id="UP000228758">
    <property type="component" value="Unassembled WGS sequence"/>
</dbReference>
<protein>
    <recommendedName>
        <fullName evidence="3">Protein ImuA</fullName>
    </recommendedName>
</protein>
<evidence type="ECO:0000313" key="1">
    <source>
        <dbReference type="EMBL" id="PJJ72176.1"/>
    </source>
</evidence>
<comment type="caution">
    <text evidence="1">The sequence shown here is derived from an EMBL/GenBank/DDBJ whole genome shotgun (WGS) entry which is preliminary data.</text>
</comment>
<evidence type="ECO:0000313" key="2">
    <source>
        <dbReference type="Proteomes" id="UP000228758"/>
    </source>
</evidence>
<keyword evidence="2" id="KW-1185">Reference proteome</keyword>